<dbReference type="Pfam" id="PF12669">
    <property type="entry name" value="FeoB_associated"/>
    <property type="match status" value="1"/>
</dbReference>
<protein>
    <submittedName>
        <fullName evidence="1">FeoB-associated Cys-rich membrane protein</fullName>
    </submittedName>
</protein>
<dbReference type="EMBL" id="DXEM01000019">
    <property type="protein sequence ID" value="HIX67703.1"/>
    <property type="molecule type" value="Genomic_DNA"/>
</dbReference>
<reference evidence="1" key="2">
    <citation type="submission" date="2021-04" db="EMBL/GenBank/DDBJ databases">
        <authorList>
            <person name="Gilroy R."/>
        </authorList>
    </citation>
    <scope>NUCLEOTIDE SEQUENCE</scope>
    <source>
        <strain evidence="1">CHK191-13928</strain>
    </source>
</reference>
<sequence length="55" mass="5842">MADIIILIFVFGYCAYIIRNRRKKTKNAGGCQGCGGSCAGCSGCSGFTLDEKKSQ</sequence>
<evidence type="ECO:0000313" key="1">
    <source>
        <dbReference type="EMBL" id="HIX67703.1"/>
    </source>
</evidence>
<accession>A0A9D1WUW2</accession>
<name>A0A9D1WUW2_9FIRM</name>
<dbReference type="Proteomes" id="UP000886721">
    <property type="component" value="Unassembled WGS sequence"/>
</dbReference>
<proteinExistence type="predicted"/>
<reference evidence="1" key="1">
    <citation type="journal article" date="2021" name="PeerJ">
        <title>Extensive microbial diversity within the chicken gut microbiome revealed by metagenomics and culture.</title>
        <authorList>
            <person name="Gilroy R."/>
            <person name="Ravi A."/>
            <person name="Getino M."/>
            <person name="Pursley I."/>
            <person name="Horton D.L."/>
            <person name="Alikhan N.F."/>
            <person name="Baker D."/>
            <person name="Gharbi K."/>
            <person name="Hall N."/>
            <person name="Watson M."/>
            <person name="Adriaenssens E.M."/>
            <person name="Foster-Nyarko E."/>
            <person name="Jarju S."/>
            <person name="Secka A."/>
            <person name="Antonio M."/>
            <person name="Oren A."/>
            <person name="Chaudhuri R.R."/>
            <person name="La Ragione R."/>
            <person name="Hildebrand F."/>
            <person name="Pallen M.J."/>
        </authorList>
    </citation>
    <scope>NUCLEOTIDE SEQUENCE</scope>
    <source>
        <strain evidence="1">CHK191-13928</strain>
    </source>
</reference>
<gene>
    <name evidence="1" type="ORF">H9735_06190</name>
</gene>
<evidence type="ECO:0000313" key="2">
    <source>
        <dbReference type="Proteomes" id="UP000886721"/>
    </source>
</evidence>
<organism evidence="1 2">
    <name type="scientific">Candidatus Anaerostipes excrementavium</name>
    <dbReference type="NCBI Taxonomy" id="2838463"/>
    <lineage>
        <taxon>Bacteria</taxon>
        <taxon>Bacillati</taxon>
        <taxon>Bacillota</taxon>
        <taxon>Clostridia</taxon>
        <taxon>Lachnospirales</taxon>
        <taxon>Lachnospiraceae</taxon>
        <taxon>Anaerostipes</taxon>
    </lineage>
</organism>
<comment type="caution">
    <text evidence="1">The sequence shown here is derived from an EMBL/GenBank/DDBJ whole genome shotgun (WGS) entry which is preliminary data.</text>
</comment>
<dbReference type="AlphaFoldDB" id="A0A9D1WUW2"/>